<evidence type="ECO:0000313" key="1">
    <source>
        <dbReference type="RefSeq" id="XP_028153819.1"/>
    </source>
</evidence>
<dbReference type="RefSeq" id="XP_028153820.1">
    <property type="nucleotide sequence ID" value="XM_028298019.1"/>
</dbReference>
<dbReference type="RefSeq" id="XP_028153819.1">
    <property type="nucleotide sequence ID" value="XM_028298018.1"/>
</dbReference>
<protein>
    <submittedName>
        <fullName evidence="1 2">Uncharacterized protein LOC114347300</fullName>
    </submittedName>
</protein>
<organism evidence="1">
    <name type="scientific">Diabrotica virgifera virgifera</name>
    <name type="common">western corn rootworm</name>
    <dbReference type="NCBI Taxonomy" id="50390"/>
    <lineage>
        <taxon>Eukaryota</taxon>
        <taxon>Metazoa</taxon>
        <taxon>Ecdysozoa</taxon>
        <taxon>Arthropoda</taxon>
        <taxon>Hexapoda</taxon>
        <taxon>Insecta</taxon>
        <taxon>Pterygota</taxon>
        <taxon>Neoptera</taxon>
        <taxon>Endopterygota</taxon>
        <taxon>Coleoptera</taxon>
        <taxon>Polyphaga</taxon>
        <taxon>Cucujiformia</taxon>
        <taxon>Chrysomeloidea</taxon>
        <taxon>Chrysomelidae</taxon>
        <taxon>Galerucinae</taxon>
        <taxon>Diabroticina</taxon>
        <taxon>Diabroticites</taxon>
        <taxon>Diabrotica</taxon>
    </lineage>
</organism>
<name>A0A6P7GWF9_DIAVI</name>
<gene>
    <name evidence="1 2" type="primary">LOC114347300</name>
</gene>
<proteinExistence type="predicted"/>
<evidence type="ECO:0000313" key="2">
    <source>
        <dbReference type="RefSeq" id="XP_028153820.1"/>
    </source>
</evidence>
<reference evidence="1 2" key="1">
    <citation type="submission" date="2025-04" db="UniProtKB">
        <authorList>
            <consortium name="RefSeq"/>
        </authorList>
    </citation>
    <scope>IDENTIFICATION</scope>
    <source>
        <tissue evidence="1 2">Whole insect</tissue>
    </source>
</reference>
<sequence>MVRVRKVENYNRPPKRGQLMVMLAKKRECGELSELEKTSSLTLNSTKDSVLAAQTHSNLDENNTFDKNRECGELPVLQKTSGERHAKVSEFTAQTCSKLDTFDLNETHNYCNNNEANTSVSVIYLPVNEDKTEAELSGVCDVKNIEVDISEFTAHTLCNIEENNYTFDLNETNYGNNAADTNINVIYLPSDEDKTEAGFSGLSVVNNIELSVSEFIAQASCNIEENNSTFDLNETTSSNENVIGSEITISNSGNTELKDLEAIQQRTRKRQELANPKKWTKNMVKRQRMMGEAYMGYRRGEAKSETNFKILNDVPKSERTMGPTCNSTICKKWATRLCDSVTEVARQKLFHDFWKEMTWDSKRMYVCSTVEIRETIQKTTKGTSKRSSSYFYFLKVNEKKYPYAKRCISAHLA</sequence>
<accession>A0A6P7GWF9</accession>
<dbReference type="AlphaFoldDB" id="A0A6P7GWF9"/>